<keyword evidence="3 6" id="KW-0812">Transmembrane</keyword>
<dbReference type="InterPro" id="IPR005495">
    <property type="entry name" value="LptG/LptF_permease"/>
</dbReference>
<dbReference type="Proteomes" id="UP000824139">
    <property type="component" value="Unassembled WGS sequence"/>
</dbReference>
<evidence type="ECO:0000313" key="7">
    <source>
        <dbReference type="EMBL" id="HIS82022.1"/>
    </source>
</evidence>
<evidence type="ECO:0000256" key="1">
    <source>
        <dbReference type="ARBA" id="ARBA00004651"/>
    </source>
</evidence>
<name>A0A9D1FTP9_9BACT</name>
<keyword evidence="4 6" id="KW-1133">Transmembrane helix</keyword>
<evidence type="ECO:0000256" key="4">
    <source>
        <dbReference type="ARBA" id="ARBA00022989"/>
    </source>
</evidence>
<evidence type="ECO:0000256" key="3">
    <source>
        <dbReference type="ARBA" id="ARBA00022692"/>
    </source>
</evidence>
<evidence type="ECO:0000256" key="2">
    <source>
        <dbReference type="ARBA" id="ARBA00022475"/>
    </source>
</evidence>
<protein>
    <submittedName>
        <fullName evidence="7">LptF/LptG family permease</fullName>
    </submittedName>
</protein>
<feature type="non-terminal residue" evidence="7">
    <location>
        <position position="226"/>
    </location>
</feature>
<feature type="transmembrane region" description="Helical" evidence="6">
    <location>
        <begin position="57"/>
        <end position="87"/>
    </location>
</feature>
<evidence type="ECO:0000313" key="8">
    <source>
        <dbReference type="Proteomes" id="UP000824139"/>
    </source>
</evidence>
<comment type="subcellular location">
    <subcellularLocation>
        <location evidence="1">Cell membrane</location>
        <topology evidence="1">Multi-pass membrane protein</topology>
    </subcellularLocation>
</comment>
<keyword evidence="2" id="KW-1003">Cell membrane</keyword>
<dbReference type="GO" id="GO:0043190">
    <property type="term" value="C:ATP-binding cassette (ABC) transporter complex"/>
    <property type="evidence" value="ECO:0007669"/>
    <property type="project" value="TreeGrafter"/>
</dbReference>
<dbReference type="Pfam" id="PF03739">
    <property type="entry name" value="LptF_LptG"/>
    <property type="match status" value="1"/>
</dbReference>
<comment type="caution">
    <text evidence="7">The sequence shown here is derived from an EMBL/GenBank/DDBJ whole genome shotgun (WGS) entry which is preliminary data.</text>
</comment>
<dbReference type="PANTHER" id="PTHR33529">
    <property type="entry name" value="SLR0882 PROTEIN-RELATED"/>
    <property type="match status" value="1"/>
</dbReference>
<organism evidence="7 8">
    <name type="scientific">Candidatus Scatenecus faecavium</name>
    <dbReference type="NCBI Taxonomy" id="2840915"/>
    <lineage>
        <taxon>Bacteria</taxon>
        <taxon>Candidatus Scatenecus</taxon>
    </lineage>
</organism>
<feature type="transmembrane region" description="Helical" evidence="6">
    <location>
        <begin position="108"/>
        <end position="126"/>
    </location>
</feature>
<feature type="transmembrane region" description="Helical" evidence="6">
    <location>
        <begin position="20"/>
        <end position="45"/>
    </location>
</feature>
<evidence type="ECO:0000256" key="6">
    <source>
        <dbReference type="SAM" id="Phobius"/>
    </source>
</evidence>
<dbReference type="AlphaFoldDB" id="A0A9D1FTP9"/>
<dbReference type="EMBL" id="DVJO01000005">
    <property type="protein sequence ID" value="HIS82022.1"/>
    <property type="molecule type" value="Genomic_DNA"/>
</dbReference>
<gene>
    <name evidence="7" type="ORF">IAD41_00215</name>
</gene>
<keyword evidence="5 6" id="KW-0472">Membrane</keyword>
<reference evidence="7" key="1">
    <citation type="submission" date="2020-10" db="EMBL/GenBank/DDBJ databases">
        <authorList>
            <person name="Gilroy R."/>
        </authorList>
    </citation>
    <scope>NUCLEOTIDE SEQUENCE</scope>
    <source>
        <strain evidence="7">CHK152-2994</strain>
    </source>
</reference>
<sequence length="226" mass="25228">MAEAENKRVKLLDKYILRQIIEMFLMGVCVFTSIIFASDTFITLIKQISLFGIPFKVALMMIILNLPQVIVMTIPMGVLLATVMTLNGLSLKSEITVMRACGIGLNRIAKPIFIFAIVMSIFSFFINETIVPIMTKQSKDLALWALGQKNIPDGKQNFVFKELTNNGVLKRLFYVGQCKDKVLYNITLLDTSKEGTIQILQADEGKTSPEGWNFQKGAVYTVGDDG</sequence>
<proteinExistence type="predicted"/>
<evidence type="ECO:0000256" key="5">
    <source>
        <dbReference type="ARBA" id="ARBA00023136"/>
    </source>
</evidence>
<dbReference type="PANTHER" id="PTHR33529:SF6">
    <property type="entry name" value="YJGP_YJGQ FAMILY PERMEASE"/>
    <property type="match status" value="1"/>
</dbReference>
<reference evidence="7" key="2">
    <citation type="journal article" date="2021" name="PeerJ">
        <title>Extensive microbial diversity within the chicken gut microbiome revealed by metagenomics and culture.</title>
        <authorList>
            <person name="Gilroy R."/>
            <person name="Ravi A."/>
            <person name="Getino M."/>
            <person name="Pursley I."/>
            <person name="Horton D.L."/>
            <person name="Alikhan N.F."/>
            <person name="Baker D."/>
            <person name="Gharbi K."/>
            <person name="Hall N."/>
            <person name="Watson M."/>
            <person name="Adriaenssens E.M."/>
            <person name="Foster-Nyarko E."/>
            <person name="Jarju S."/>
            <person name="Secka A."/>
            <person name="Antonio M."/>
            <person name="Oren A."/>
            <person name="Chaudhuri R.R."/>
            <person name="La Ragione R."/>
            <person name="Hildebrand F."/>
            <person name="Pallen M.J."/>
        </authorList>
    </citation>
    <scope>NUCLEOTIDE SEQUENCE</scope>
    <source>
        <strain evidence="7">CHK152-2994</strain>
    </source>
</reference>
<accession>A0A9D1FTP9</accession>
<dbReference type="GO" id="GO:0015920">
    <property type="term" value="P:lipopolysaccharide transport"/>
    <property type="evidence" value="ECO:0007669"/>
    <property type="project" value="TreeGrafter"/>
</dbReference>